<feature type="transmembrane region" description="Helical" evidence="1">
    <location>
        <begin position="54"/>
        <end position="74"/>
    </location>
</feature>
<sequence>MERVQEAMYIGPFMIKLGWIAVAIAGLFAYLAIKKRLEGQGGIRHVVIDDLSSAAFYGFMIWKFSFILFHPSTIADNPIAIVYFTGGERGMWLAILFSVYFLYRQSRRRRISFWIYADVVIVGLLVYLSAASLFPIIDRLEWWNPYMVQLSLSFMLLMWVWRKPSGVGHPEDTVHAWLWFCMGQVFYHFFNPYHKTILFGLSMEQWIFLMIAVVCVFLPNMKRKHRFNES</sequence>
<accession>A0A1X7LGB5</accession>
<evidence type="ECO:0000313" key="2">
    <source>
        <dbReference type="EMBL" id="SMG52891.1"/>
    </source>
</evidence>
<dbReference type="STRING" id="1852522.SAMN06295960_3413"/>
<dbReference type="EMBL" id="FXAZ01000005">
    <property type="protein sequence ID" value="SMG52891.1"/>
    <property type="molecule type" value="Genomic_DNA"/>
</dbReference>
<keyword evidence="1" id="KW-0812">Transmembrane</keyword>
<keyword evidence="3" id="KW-1185">Reference proteome</keyword>
<feature type="transmembrane region" description="Helical" evidence="1">
    <location>
        <begin position="80"/>
        <end position="103"/>
    </location>
</feature>
<reference evidence="2 3" key="1">
    <citation type="submission" date="2017-04" db="EMBL/GenBank/DDBJ databases">
        <authorList>
            <person name="Afonso C.L."/>
            <person name="Miller P.J."/>
            <person name="Scott M.A."/>
            <person name="Spackman E."/>
            <person name="Goraichik I."/>
            <person name="Dimitrov K.M."/>
            <person name="Suarez D.L."/>
            <person name="Swayne D.E."/>
        </authorList>
    </citation>
    <scope>NUCLEOTIDE SEQUENCE [LARGE SCALE GENOMIC DNA]</scope>
    <source>
        <strain evidence="2 3">11</strain>
    </source>
</reference>
<feature type="transmembrane region" description="Helical" evidence="1">
    <location>
        <begin position="196"/>
        <end position="218"/>
    </location>
</feature>
<proteinExistence type="predicted"/>
<evidence type="ECO:0008006" key="4">
    <source>
        <dbReference type="Google" id="ProtNLM"/>
    </source>
</evidence>
<dbReference type="OrthoDB" id="1796359at2"/>
<evidence type="ECO:0000313" key="3">
    <source>
        <dbReference type="Proteomes" id="UP000193834"/>
    </source>
</evidence>
<dbReference type="Proteomes" id="UP000193834">
    <property type="component" value="Unassembled WGS sequence"/>
</dbReference>
<evidence type="ECO:0000256" key="1">
    <source>
        <dbReference type="SAM" id="Phobius"/>
    </source>
</evidence>
<protein>
    <recommendedName>
        <fullName evidence="4">Prolipoprotein diacylglyceryl transferase</fullName>
    </recommendedName>
</protein>
<dbReference type="AlphaFoldDB" id="A0A1X7LGB5"/>
<feature type="transmembrane region" description="Helical" evidence="1">
    <location>
        <begin position="13"/>
        <end position="33"/>
    </location>
</feature>
<feature type="transmembrane region" description="Helical" evidence="1">
    <location>
        <begin position="115"/>
        <end position="137"/>
    </location>
</feature>
<name>A0A1X7LGB5_9BACL</name>
<organism evidence="2 3">
    <name type="scientific">Paenibacillus aquistagni</name>
    <dbReference type="NCBI Taxonomy" id="1852522"/>
    <lineage>
        <taxon>Bacteria</taxon>
        <taxon>Bacillati</taxon>
        <taxon>Bacillota</taxon>
        <taxon>Bacilli</taxon>
        <taxon>Bacillales</taxon>
        <taxon>Paenibacillaceae</taxon>
        <taxon>Paenibacillus</taxon>
    </lineage>
</organism>
<gene>
    <name evidence="2" type="ORF">SAMN06295960_3413</name>
</gene>
<keyword evidence="1" id="KW-1133">Transmembrane helix</keyword>
<keyword evidence="1" id="KW-0472">Membrane</keyword>